<name>A0A451CY46_9GAMM</name>
<comment type="caution">
    <text evidence="8">Lacks conserved residue(s) required for the propagation of feature annotation.</text>
</comment>
<organism evidence="10 11">
    <name type="scientific">Buchnera aphidicola</name>
    <name type="common">Cinara cuneomaculata</name>
    <dbReference type="NCBI Taxonomy" id="1660040"/>
    <lineage>
        <taxon>Bacteria</taxon>
        <taxon>Pseudomonadati</taxon>
        <taxon>Pseudomonadota</taxon>
        <taxon>Gammaproteobacteria</taxon>
        <taxon>Enterobacterales</taxon>
        <taxon>Erwiniaceae</taxon>
        <taxon>Buchnera</taxon>
    </lineage>
</organism>
<evidence type="ECO:0000256" key="3">
    <source>
        <dbReference type="ARBA" id="ARBA00007422"/>
    </source>
</evidence>
<feature type="binding site" evidence="8">
    <location>
        <position position="215"/>
    </location>
    <ligand>
        <name>substrate</name>
    </ligand>
</feature>
<comment type="subcellular location">
    <subcellularLocation>
        <location evidence="8 9">Cytoplasm</location>
    </subcellularLocation>
</comment>
<feature type="binding site" evidence="8">
    <location>
        <begin position="9"/>
        <end position="11"/>
    </location>
    <ligand>
        <name>substrate</name>
    </ligand>
</feature>
<comment type="catalytic activity">
    <reaction evidence="8 9">
        <text>D-glyceraldehyde 3-phosphate = dihydroxyacetone phosphate</text>
        <dbReference type="Rhea" id="RHEA:18585"/>
        <dbReference type="ChEBI" id="CHEBI:57642"/>
        <dbReference type="ChEBI" id="CHEBI:59776"/>
        <dbReference type="EC" id="5.3.1.1"/>
    </reaction>
</comment>
<dbReference type="OrthoDB" id="9809429at2"/>
<dbReference type="InterPro" id="IPR035990">
    <property type="entry name" value="TIM_sf"/>
</dbReference>
<dbReference type="RefSeq" id="WP_154027410.1">
    <property type="nucleotide sequence ID" value="NZ_LR217695.1"/>
</dbReference>
<dbReference type="PANTHER" id="PTHR21139">
    <property type="entry name" value="TRIOSEPHOSPHATE ISOMERASE"/>
    <property type="match status" value="1"/>
</dbReference>
<dbReference type="UniPathway" id="UPA00109">
    <property type="reaction ID" value="UER00189"/>
</dbReference>
<dbReference type="PANTHER" id="PTHR21139:SF42">
    <property type="entry name" value="TRIOSEPHOSPHATE ISOMERASE"/>
    <property type="match status" value="1"/>
</dbReference>
<dbReference type="AlphaFoldDB" id="A0A451CY46"/>
<dbReference type="PROSITE" id="PS51440">
    <property type="entry name" value="TIM_2"/>
    <property type="match status" value="1"/>
</dbReference>
<dbReference type="InterPro" id="IPR013785">
    <property type="entry name" value="Aldolase_TIM"/>
</dbReference>
<comment type="pathway">
    <text evidence="1 8 9">Carbohydrate degradation; glycolysis; D-glyceraldehyde 3-phosphate from glycerone phosphate: step 1/1.</text>
</comment>
<dbReference type="PROSITE" id="PS00171">
    <property type="entry name" value="TIM_1"/>
    <property type="match status" value="1"/>
</dbReference>
<keyword evidence="6 8" id="KW-0324">Glycolysis</keyword>
<dbReference type="HAMAP" id="MF_00147_B">
    <property type="entry name" value="TIM_B"/>
    <property type="match status" value="1"/>
</dbReference>
<sequence length="254" mass="29163">MIKPIIIGNWKLNGTQQSIKNFLKLLKNFLIDYHKKCTVVISLPVLYSYLMQKLLFSKNKNFFLGAQNVDNHCSGSFTGDISPFMLKDIGIKYVIIGHSERRFNYKETDRMIANKFYLLKQENLIPVLCIGETKQEKVENNTINICKKQIDLIFDVCGIKAFNNSIIAYEPVWAIGSKISATPQEAQFIAGFIRQYIHSQTKNRIKNFFIQYGGSVTQYNAKNIIQQKDIDGFLLGRAALQIEEFIAIIKTINM</sequence>
<dbReference type="GO" id="GO:0004807">
    <property type="term" value="F:triose-phosphate isomerase activity"/>
    <property type="evidence" value="ECO:0007669"/>
    <property type="project" value="UniProtKB-UniRule"/>
</dbReference>
<dbReference type="Pfam" id="PF00121">
    <property type="entry name" value="TIM"/>
    <property type="match status" value="1"/>
</dbReference>
<dbReference type="EC" id="5.3.1.1" evidence="8 9"/>
<evidence type="ECO:0000313" key="11">
    <source>
        <dbReference type="Proteomes" id="UP000294404"/>
    </source>
</evidence>
<dbReference type="GO" id="GO:0019563">
    <property type="term" value="P:glycerol catabolic process"/>
    <property type="evidence" value="ECO:0007669"/>
    <property type="project" value="TreeGrafter"/>
</dbReference>
<feature type="binding site" evidence="8">
    <location>
        <position position="176"/>
    </location>
    <ligand>
        <name>substrate</name>
    </ligand>
</feature>
<comment type="function">
    <text evidence="8">Involved in the gluconeogenesis. Catalyzes stereospecifically the conversion of dihydroxyacetone phosphate (DHAP) to D-glyceraldehyde-3-phosphate (G3P).</text>
</comment>
<dbReference type="GO" id="GO:0046166">
    <property type="term" value="P:glyceraldehyde-3-phosphate biosynthetic process"/>
    <property type="evidence" value="ECO:0007669"/>
    <property type="project" value="TreeGrafter"/>
</dbReference>
<evidence type="ECO:0000256" key="7">
    <source>
        <dbReference type="ARBA" id="ARBA00023235"/>
    </source>
</evidence>
<gene>
    <name evidence="8 10" type="primary">tpiA</name>
    <name evidence="10" type="ORF">BUCICUMA2628_199</name>
</gene>
<feature type="active site" description="Proton acceptor" evidence="8">
    <location>
        <position position="170"/>
    </location>
</feature>
<feature type="active site" description="Electrophile" evidence="8">
    <location>
        <position position="98"/>
    </location>
</feature>
<evidence type="ECO:0000256" key="9">
    <source>
        <dbReference type="RuleBase" id="RU363013"/>
    </source>
</evidence>
<dbReference type="CDD" id="cd00311">
    <property type="entry name" value="TIM"/>
    <property type="match status" value="1"/>
</dbReference>
<dbReference type="EMBL" id="LR217695">
    <property type="protein sequence ID" value="VFP78190.1"/>
    <property type="molecule type" value="Genomic_DNA"/>
</dbReference>
<keyword evidence="7 8" id="KW-0413">Isomerase</keyword>
<accession>A0A451CY46</accession>
<keyword evidence="5 8" id="KW-0963">Cytoplasm</keyword>
<evidence type="ECO:0000256" key="5">
    <source>
        <dbReference type="ARBA" id="ARBA00022490"/>
    </source>
</evidence>
<dbReference type="InterPro" id="IPR020861">
    <property type="entry name" value="Triosephosphate_isomerase_AS"/>
</dbReference>
<dbReference type="InterPro" id="IPR000652">
    <property type="entry name" value="Triosephosphate_isomerase"/>
</dbReference>
<dbReference type="NCBIfam" id="TIGR00419">
    <property type="entry name" value="tim"/>
    <property type="match status" value="1"/>
</dbReference>
<protein>
    <recommendedName>
        <fullName evidence="8 9">Triosephosphate isomerase</fullName>
        <shortName evidence="8">TIM</shortName>
        <shortName evidence="8">TPI</shortName>
        <ecNumber evidence="8 9">5.3.1.1</ecNumber>
    </recommendedName>
    <alternativeName>
        <fullName evidence="8">Triose-phosphate isomerase</fullName>
    </alternativeName>
</protein>
<dbReference type="UniPathway" id="UPA00138"/>
<dbReference type="GO" id="GO:0006096">
    <property type="term" value="P:glycolytic process"/>
    <property type="evidence" value="ECO:0007669"/>
    <property type="project" value="UniProtKB-UniRule"/>
</dbReference>
<dbReference type="GO" id="GO:0005829">
    <property type="term" value="C:cytosol"/>
    <property type="evidence" value="ECO:0007669"/>
    <property type="project" value="TreeGrafter"/>
</dbReference>
<evidence type="ECO:0000256" key="6">
    <source>
        <dbReference type="ARBA" id="ARBA00023152"/>
    </source>
</evidence>
<dbReference type="Proteomes" id="UP000294404">
    <property type="component" value="Chromosome"/>
</dbReference>
<dbReference type="GO" id="GO:0006094">
    <property type="term" value="P:gluconeogenesis"/>
    <property type="evidence" value="ECO:0007669"/>
    <property type="project" value="UniProtKB-UniRule"/>
</dbReference>
<evidence type="ECO:0000313" key="10">
    <source>
        <dbReference type="EMBL" id="VFP78190.1"/>
    </source>
</evidence>
<comment type="subunit">
    <text evidence="8 9">Homodimer.</text>
</comment>
<dbReference type="SUPFAM" id="SSF51351">
    <property type="entry name" value="Triosephosphate isomerase (TIM)"/>
    <property type="match status" value="1"/>
</dbReference>
<reference evidence="10 11" key="1">
    <citation type="submission" date="2019-02" db="EMBL/GenBank/DDBJ databases">
        <authorList>
            <person name="Manzano-Marin A."/>
            <person name="Manzano-Marin A."/>
        </authorList>
    </citation>
    <scope>NUCLEOTIDE SEQUENCE [LARGE SCALE GENOMIC DNA]</scope>
    <source>
        <strain evidence="10 11">BuCicuneomaculata</strain>
    </source>
</reference>
<evidence type="ECO:0000256" key="1">
    <source>
        <dbReference type="ARBA" id="ARBA00004680"/>
    </source>
</evidence>
<comment type="pathway">
    <text evidence="8 9">Carbohydrate biosynthesis; gluconeogenesis.</text>
</comment>
<keyword evidence="4 8" id="KW-0312">Gluconeogenesis</keyword>
<dbReference type="FunFam" id="3.20.20.70:FF:000016">
    <property type="entry name" value="Triosephosphate isomerase"/>
    <property type="match status" value="1"/>
</dbReference>
<dbReference type="Gene3D" id="3.20.20.70">
    <property type="entry name" value="Aldolase class I"/>
    <property type="match status" value="1"/>
</dbReference>
<comment type="similarity">
    <text evidence="3 8 9">Belongs to the triosephosphate isomerase family.</text>
</comment>
<evidence type="ECO:0000256" key="8">
    <source>
        <dbReference type="HAMAP-Rule" id="MF_00147"/>
    </source>
</evidence>
<dbReference type="InterPro" id="IPR022896">
    <property type="entry name" value="TrioseP_Isoase_bac/euk"/>
</dbReference>
<proteinExistence type="inferred from homology"/>
<evidence type="ECO:0000256" key="2">
    <source>
        <dbReference type="ARBA" id="ARBA00004939"/>
    </source>
</evidence>
<comment type="pathway">
    <text evidence="2">Carbohydrate metabolism; erythritol degradation.</text>
</comment>
<evidence type="ECO:0000256" key="4">
    <source>
        <dbReference type="ARBA" id="ARBA00022432"/>
    </source>
</evidence>